<dbReference type="RefSeq" id="XP_018713212.1">
    <property type="nucleotide sequence ID" value="XM_018859324.1"/>
</dbReference>
<proteinExistence type="predicted"/>
<reference evidence="1 2" key="1">
    <citation type="submission" date="2016-05" db="EMBL/GenBank/DDBJ databases">
        <title>Comparative genomics of biotechnologically important yeasts.</title>
        <authorList>
            <consortium name="DOE Joint Genome Institute"/>
            <person name="Riley R."/>
            <person name="Haridas S."/>
            <person name="Wolfe K.H."/>
            <person name="Lopes M.R."/>
            <person name="Hittinger C.T."/>
            <person name="Goker M."/>
            <person name="Salamov A."/>
            <person name="Wisecaver J."/>
            <person name="Long T.M."/>
            <person name="Aerts A.L."/>
            <person name="Barry K."/>
            <person name="Choi C."/>
            <person name="Clum A."/>
            <person name="Coughlan A.Y."/>
            <person name="Deshpande S."/>
            <person name="Douglass A.P."/>
            <person name="Hanson S.J."/>
            <person name="Klenk H.-P."/>
            <person name="LaButti K."/>
            <person name="Lapidus A."/>
            <person name="Lindquist E."/>
            <person name="Lipzen A."/>
            <person name="Meier-kolthoff J.P."/>
            <person name="Ohm R.A."/>
            <person name="Otillar R.P."/>
            <person name="Pangilinan J."/>
            <person name="Peng Y."/>
            <person name="Rokas A."/>
            <person name="Rosa C.A."/>
            <person name="Scheuner C."/>
            <person name="Sibirny A.A."/>
            <person name="Slot J.C."/>
            <person name="Stielow J.B."/>
            <person name="Sun H."/>
            <person name="Kurtzman C.P."/>
            <person name="Blackwell M."/>
            <person name="Grigoriev I.V."/>
            <person name="Jeffries T.W."/>
        </authorList>
    </citation>
    <scope>NUCLEOTIDE SEQUENCE [LARGE SCALE GENOMIC DNA]</scope>
    <source>
        <strain evidence="1 2">NRRL YB-4993</strain>
    </source>
</reference>
<dbReference type="AlphaFoldDB" id="A0A1A0HFF5"/>
<keyword evidence="2" id="KW-1185">Reference proteome</keyword>
<organism evidence="1 2">
    <name type="scientific">Metschnikowia bicuspidata var. bicuspidata NRRL YB-4993</name>
    <dbReference type="NCBI Taxonomy" id="869754"/>
    <lineage>
        <taxon>Eukaryota</taxon>
        <taxon>Fungi</taxon>
        <taxon>Dikarya</taxon>
        <taxon>Ascomycota</taxon>
        <taxon>Saccharomycotina</taxon>
        <taxon>Pichiomycetes</taxon>
        <taxon>Metschnikowiaceae</taxon>
        <taxon>Metschnikowia</taxon>
    </lineage>
</organism>
<protein>
    <submittedName>
        <fullName evidence="1">Uncharacterized protein</fullName>
    </submittedName>
</protein>
<dbReference type="GeneID" id="30032299"/>
<name>A0A1A0HFF5_9ASCO</name>
<dbReference type="EMBL" id="LXTC01000001">
    <property type="protein sequence ID" value="OBA22731.1"/>
    <property type="molecule type" value="Genomic_DNA"/>
</dbReference>
<accession>A0A1A0HFF5</accession>
<gene>
    <name evidence="1" type="ORF">METBIDRAFT_91428</name>
</gene>
<dbReference type="Proteomes" id="UP000092555">
    <property type="component" value="Unassembled WGS sequence"/>
</dbReference>
<evidence type="ECO:0000313" key="2">
    <source>
        <dbReference type="Proteomes" id="UP000092555"/>
    </source>
</evidence>
<sequence>MQGSAGFLVRAGSGVFLEAGQAGPWGRARWRGCTVVSMLRPPRRNPSSGFEAPAPMRWICTISGRAARLRTSSVSGKHAGARASVWDALAAGGFLASYICRPKRPVKRLSPGARHVPHGPRSPGAVLAVWFVREAAWCVYFCLGPRGLLPDLCFVHGLCLSLNALYYSEFCYATPGPVMLL</sequence>
<comment type="caution">
    <text evidence="1">The sequence shown here is derived from an EMBL/GenBank/DDBJ whole genome shotgun (WGS) entry which is preliminary data.</text>
</comment>
<evidence type="ECO:0000313" key="1">
    <source>
        <dbReference type="EMBL" id="OBA22731.1"/>
    </source>
</evidence>